<sequence>MSAAYYRIAAVIKRSSEDKFLLVRQASPPAPEEDHHRPYLDSHLWDLPSAPLNFLEEGDRVSDLIIQQGDSLHEKFDFGKFDIDSALGQVASQIGRVPAICGSWSVLKYVEEPDFGPDSPVKTLFILGHLLQEDEEFPDSCMWASKDSVANMHLDSRPSGGRIGLFTIIGLLHGSDGFRNWQLPHILLSQEYPLGIIVIPMRSRTQKPFYSTNLVIILTDGEASESEDPAIFKYGDALLVDPGCSTHCHYELEDLVMALPKKLIVFLTHHHYDHIDGLSVINKCNPDAILLAHENTLNRIGKGTWSHQLLVISGGEKINIGNNKLEAVFAPGHTDGHIALLHLNTNALIVGDHCVGAFGFSYGSAVLDITSGGNMKDYFQTTYKFLELSPSVLIPMHGRINLWPRQMLCRYLKHRRDREQEILKAIKNGAETLYDIVANVYANVDIKLWFAASSNVRLHVEHLAYQDVLPKDFSLLDFNRSYDSFIKKISTPSNEK</sequence>
<feature type="domain" description="Metallo-beta-lactamase" evidence="1">
    <location>
        <begin position="226"/>
        <end position="397"/>
    </location>
</feature>
<dbReference type="Gene3D" id="1.10.10.10">
    <property type="entry name" value="Winged helix-like DNA-binding domain superfamily/Winged helix DNA-binding domain"/>
    <property type="match status" value="1"/>
</dbReference>
<dbReference type="Proteomes" id="UP001418222">
    <property type="component" value="Unassembled WGS sequence"/>
</dbReference>
<dbReference type="SUPFAM" id="SSF56281">
    <property type="entry name" value="Metallo-hydrolase/oxidoreductase"/>
    <property type="match status" value="1"/>
</dbReference>
<gene>
    <name evidence="2" type="ORF">KSP39_PZI007555</name>
</gene>
<dbReference type="Gene3D" id="3.60.15.10">
    <property type="entry name" value="Ribonuclease Z/Hydroxyacylglutathione hydrolase-like"/>
    <property type="match status" value="1"/>
</dbReference>
<dbReference type="FunFam" id="3.60.15.10:FF:000032">
    <property type="entry name" value="Metallo-hydrolase/oxidoreductase superfamily protein"/>
    <property type="match status" value="1"/>
</dbReference>
<evidence type="ECO:0000313" key="3">
    <source>
        <dbReference type="Proteomes" id="UP001418222"/>
    </source>
</evidence>
<dbReference type="InterPro" id="IPR036388">
    <property type="entry name" value="WH-like_DNA-bd_sf"/>
</dbReference>
<evidence type="ECO:0000313" key="2">
    <source>
        <dbReference type="EMBL" id="KAK8945050.1"/>
    </source>
</evidence>
<reference evidence="2 3" key="1">
    <citation type="journal article" date="2022" name="Nat. Plants">
        <title>Genomes of leafy and leafless Platanthera orchids illuminate the evolution of mycoheterotrophy.</title>
        <authorList>
            <person name="Li M.H."/>
            <person name="Liu K.W."/>
            <person name="Li Z."/>
            <person name="Lu H.C."/>
            <person name="Ye Q.L."/>
            <person name="Zhang D."/>
            <person name="Wang J.Y."/>
            <person name="Li Y.F."/>
            <person name="Zhong Z.M."/>
            <person name="Liu X."/>
            <person name="Yu X."/>
            <person name="Liu D.K."/>
            <person name="Tu X.D."/>
            <person name="Liu B."/>
            <person name="Hao Y."/>
            <person name="Liao X.Y."/>
            <person name="Jiang Y.T."/>
            <person name="Sun W.H."/>
            <person name="Chen J."/>
            <person name="Chen Y.Q."/>
            <person name="Ai Y."/>
            <person name="Zhai J.W."/>
            <person name="Wu S.S."/>
            <person name="Zhou Z."/>
            <person name="Hsiao Y.Y."/>
            <person name="Wu W.L."/>
            <person name="Chen Y.Y."/>
            <person name="Lin Y.F."/>
            <person name="Hsu J.L."/>
            <person name="Li C.Y."/>
            <person name="Wang Z.W."/>
            <person name="Zhao X."/>
            <person name="Zhong W.Y."/>
            <person name="Ma X.K."/>
            <person name="Ma L."/>
            <person name="Huang J."/>
            <person name="Chen G.Z."/>
            <person name="Huang M.Z."/>
            <person name="Huang L."/>
            <person name="Peng D.H."/>
            <person name="Luo Y.B."/>
            <person name="Zou S.Q."/>
            <person name="Chen S.P."/>
            <person name="Lan S."/>
            <person name="Tsai W.C."/>
            <person name="Van de Peer Y."/>
            <person name="Liu Z.J."/>
        </authorList>
    </citation>
    <scope>NUCLEOTIDE SEQUENCE [LARGE SCALE GENOMIC DNA]</scope>
    <source>
        <strain evidence="2">Lor287</strain>
    </source>
</reference>
<accession>A0AAP0BN80</accession>
<dbReference type="SMART" id="SM00849">
    <property type="entry name" value="Lactamase_B"/>
    <property type="match status" value="1"/>
</dbReference>
<protein>
    <recommendedName>
        <fullName evidence="1">Metallo-beta-lactamase domain-containing protein</fullName>
    </recommendedName>
</protein>
<organism evidence="2 3">
    <name type="scientific">Platanthera zijinensis</name>
    <dbReference type="NCBI Taxonomy" id="2320716"/>
    <lineage>
        <taxon>Eukaryota</taxon>
        <taxon>Viridiplantae</taxon>
        <taxon>Streptophyta</taxon>
        <taxon>Embryophyta</taxon>
        <taxon>Tracheophyta</taxon>
        <taxon>Spermatophyta</taxon>
        <taxon>Magnoliopsida</taxon>
        <taxon>Liliopsida</taxon>
        <taxon>Asparagales</taxon>
        <taxon>Orchidaceae</taxon>
        <taxon>Orchidoideae</taxon>
        <taxon>Orchideae</taxon>
        <taxon>Orchidinae</taxon>
        <taxon>Platanthera</taxon>
    </lineage>
</organism>
<dbReference type="CDD" id="cd06262">
    <property type="entry name" value="metallo-hydrolase-like_MBL-fold"/>
    <property type="match status" value="1"/>
</dbReference>
<dbReference type="AlphaFoldDB" id="A0AAP0BN80"/>
<dbReference type="EMBL" id="JBBWWQ010000006">
    <property type="protein sequence ID" value="KAK8945050.1"/>
    <property type="molecule type" value="Genomic_DNA"/>
</dbReference>
<dbReference type="InterPro" id="IPR001279">
    <property type="entry name" value="Metallo-B-lactamas"/>
</dbReference>
<dbReference type="InterPro" id="IPR041516">
    <property type="entry name" value="LACTB2_WH"/>
</dbReference>
<evidence type="ECO:0000259" key="1">
    <source>
        <dbReference type="SMART" id="SM00849"/>
    </source>
</evidence>
<dbReference type="PANTHER" id="PTHR23131:SF0">
    <property type="entry name" value="ENDORIBONUCLEASE LACTB2"/>
    <property type="match status" value="1"/>
</dbReference>
<dbReference type="GO" id="GO:0009536">
    <property type="term" value="C:plastid"/>
    <property type="evidence" value="ECO:0007669"/>
    <property type="project" value="TreeGrafter"/>
</dbReference>
<keyword evidence="3" id="KW-1185">Reference proteome</keyword>
<dbReference type="InterPro" id="IPR036866">
    <property type="entry name" value="RibonucZ/Hydroxyglut_hydro"/>
</dbReference>
<dbReference type="Pfam" id="PF00753">
    <property type="entry name" value="Lactamase_B"/>
    <property type="match status" value="1"/>
</dbReference>
<name>A0AAP0BN80_9ASPA</name>
<proteinExistence type="predicted"/>
<dbReference type="Pfam" id="PF17778">
    <property type="entry name" value="WHD_BLACT"/>
    <property type="match status" value="1"/>
</dbReference>
<dbReference type="FunFam" id="1.10.10.10:FF:000534">
    <property type="entry name" value="Metallo-hydrolase/oxidoreductase superfamily protein"/>
    <property type="match status" value="1"/>
</dbReference>
<comment type="caution">
    <text evidence="2">The sequence shown here is derived from an EMBL/GenBank/DDBJ whole genome shotgun (WGS) entry which is preliminary data.</text>
</comment>
<dbReference type="PANTHER" id="PTHR23131">
    <property type="entry name" value="ENDORIBONUCLEASE LACTB2"/>
    <property type="match status" value="1"/>
</dbReference>
<dbReference type="InterPro" id="IPR050662">
    <property type="entry name" value="Sec-metab_biosynth-thioest"/>
</dbReference>